<dbReference type="SUPFAM" id="SSF54928">
    <property type="entry name" value="RNA-binding domain, RBD"/>
    <property type="match status" value="1"/>
</dbReference>
<feature type="compositionally biased region" description="Polar residues" evidence="4">
    <location>
        <begin position="619"/>
        <end position="630"/>
    </location>
</feature>
<evidence type="ECO:0000259" key="5">
    <source>
        <dbReference type="PROSITE" id="PS50102"/>
    </source>
</evidence>
<proteinExistence type="predicted"/>
<dbReference type="PROSITE" id="PS50103">
    <property type="entry name" value="ZF_C3H1"/>
    <property type="match status" value="1"/>
</dbReference>
<feature type="region of interest" description="Disordered" evidence="4">
    <location>
        <begin position="779"/>
        <end position="830"/>
    </location>
</feature>
<dbReference type="Gene3D" id="3.30.70.330">
    <property type="match status" value="2"/>
</dbReference>
<keyword evidence="8" id="KW-1185">Reference proteome</keyword>
<evidence type="ECO:0008006" key="9">
    <source>
        <dbReference type="Google" id="ProtNLM"/>
    </source>
</evidence>
<feature type="region of interest" description="Disordered" evidence="4">
    <location>
        <begin position="619"/>
        <end position="638"/>
    </location>
</feature>
<evidence type="ECO:0000256" key="4">
    <source>
        <dbReference type="SAM" id="MobiDB-lite"/>
    </source>
</evidence>
<keyword evidence="3" id="KW-0862">Zinc</keyword>
<dbReference type="GO" id="GO:0005634">
    <property type="term" value="C:nucleus"/>
    <property type="evidence" value="ECO:0007669"/>
    <property type="project" value="TreeGrafter"/>
</dbReference>
<dbReference type="GO" id="GO:0008270">
    <property type="term" value="F:zinc ion binding"/>
    <property type="evidence" value="ECO:0007669"/>
    <property type="project" value="UniProtKB-KW"/>
</dbReference>
<feature type="compositionally biased region" description="Basic and acidic residues" evidence="4">
    <location>
        <begin position="41"/>
        <end position="54"/>
    </location>
</feature>
<feature type="zinc finger region" description="C3H1-type" evidence="3">
    <location>
        <begin position="195"/>
        <end position="223"/>
    </location>
</feature>
<feature type="compositionally biased region" description="Basic and acidic residues" evidence="4">
    <location>
        <begin position="794"/>
        <end position="824"/>
    </location>
</feature>
<dbReference type="InterPro" id="IPR035979">
    <property type="entry name" value="RBD_domain_sf"/>
</dbReference>
<feature type="region of interest" description="Disordered" evidence="4">
    <location>
        <begin position="516"/>
        <end position="552"/>
    </location>
</feature>
<feature type="domain" description="C3H1-type" evidence="6">
    <location>
        <begin position="195"/>
        <end position="223"/>
    </location>
</feature>
<feature type="region of interest" description="Disordered" evidence="4">
    <location>
        <begin position="1"/>
        <end position="69"/>
    </location>
</feature>
<sequence>MELKASAQEPGHLPSISKSNPDEKEISDDDDDDRNHKHRRRDDARSQSQEREAVEQVFPKPYKRGNKSLENGHIYKELGSQSNETWKNYSFNPVDTKFDKRRSLDLNQRIRGDPGSIRGRGRDSGVWTQRDIASQMGPGLFGGRGLSTVSNAYGPSWGAFALVPGLPNGGLDPLHSLGLQGAYRSINPSMSMGLGLPRQRCRDFEEQGFCLRGDMCPMEHGVNRIVVEDVQSLSQFNLPISLQNANMPGAAGGPGGPVPLPVSGAPTNLFKSSHGKSSKRGLGPSGPGLNEVFIDSADGVGSDFYDPDQPLWGNDSQTSTALQSLKHSNTKESGSLLDPGPSGDHRVGPLDGSDEQVVKSGGIVMGRVNSTKNKTEMRGNMVSIASSLIEKQGPLVDKQNNGNSSLKMQIGNGKNARKPSQKAQCTLFVNGIPLQQNRRETLISHFHKFGEIIDIRIPLNTERAFVQFSKREEAEAALMAPDAVMGNRFIKLWWANRDNIPVNGIITGYTMPSVPPHGTPVPSSNSDTIAPASDHPKPVILSSPKPPPPSQKKLENLEVLKEELRKKQEMLDQKRIDFRRKLDKLEKQATAPKVEIEPEQVAKKQKLGSDLKKTETMLSSSGAEMTGNGNKSKESAVPQRSKSMAVVALQEPPVLKPSPRPLLNIGPSVATNRFKLDNRPTAFKIISSLPIDLANVAVLKEHFSQFGDLSKVELDDDLEPADSKIDPGNNKYLACVHFTTRHSAEKAYINGKCLNGHNLQFAWLKSNLGKNGESLLSTPKGNLDASVDPPVEIPKTDSLKTGDEESEKLEQKEINKEIIIHETDESTNAS</sequence>
<dbReference type="InterPro" id="IPR012677">
    <property type="entry name" value="Nucleotide-bd_a/b_plait_sf"/>
</dbReference>
<evidence type="ECO:0000313" key="7">
    <source>
        <dbReference type="EMBL" id="KAD7479553.1"/>
    </source>
</evidence>
<dbReference type="InterPro" id="IPR000571">
    <property type="entry name" value="Znf_CCCH"/>
</dbReference>
<dbReference type="CDD" id="cd12257">
    <property type="entry name" value="RRM1_RBM26_like"/>
    <property type="match status" value="1"/>
</dbReference>
<gene>
    <name evidence="7" type="ORF">E3N88_02689</name>
</gene>
<feature type="region of interest" description="Disordered" evidence="4">
    <location>
        <begin position="304"/>
        <end position="356"/>
    </location>
</feature>
<reference evidence="7 8" key="1">
    <citation type="submission" date="2019-05" db="EMBL/GenBank/DDBJ databases">
        <title>Mikania micrantha, genome provides insights into the molecular mechanism of rapid growth.</title>
        <authorList>
            <person name="Liu B."/>
        </authorList>
    </citation>
    <scope>NUCLEOTIDE SEQUENCE [LARGE SCALE GENOMIC DNA]</scope>
    <source>
        <strain evidence="7">NLD-2019</strain>
        <tissue evidence="7">Leaf</tissue>
    </source>
</reference>
<evidence type="ECO:0000256" key="1">
    <source>
        <dbReference type="ARBA" id="ARBA00022884"/>
    </source>
</evidence>
<dbReference type="AlphaFoldDB" id="A0A5N6Q4Y0"/>
<protein>
    <recommendedName>
        <fullName evidence="9">C3H1-type domain-containing protein</fullName>
    </recommendedName>
</protein>
<dbReference type="Proteomes" id="UP000326396">
    <property type="component" value="Linkage Group LG1"/>
</dbReference>
<accession>A0A5N6Q4Y0</accession>
<feature type="domain" description="RRM" evidence="5">
    <location>
        <begin position="682"/>
        <end position="766"/>
    </location>
</feature>
<comment type="caution">
    <text evidence="7">The sequence shown here is derived from an EMBL/GenBank/DDBJ whole genome shotgun (WGS) entry which is preliminary data.</text>
</comment>
<dbReference type="SMART" id="SM00356">
    <property type="entry name" value="ZnF_C3H1"/>
    <property type="match status" value="1"/>
</dbReference>
<keyword evidence="3" id="KW-0863">Zinc-finger</keyword>
<dbReference type="GO" id="GO:0003723">
    <property type="term" value="F:RNA binding"/>
    <property type="evidence" value="ECO:0007669"/>
    <property type="project" value="UniProtKB-UniRule"/>
</dbReference>
<dbReference type="InterPro" id="IPR045137">
    <property type="entry name" value="RBM26/27"/>
</dbReference>
<dbReference type="PANTHER" id="PTHR14398">
    <property type="entry name" value="RNA RECOGNITION RRM/RNP DOMAIN"/>
    <property type="match status" value="1"/>
</dbReference>
<feature type="domain" description="RRM" evidence="5">
    <location>
        <begin position="425"/>
        <end position="497"/>
    </location>
</feature>
<dbReference type="PROSITE" id="PS50102">
    <property type="entry name" value="RRM"/>
    <property type="match status" value="2"/>
</dbReference>
<feature type="region of interest" description="Disordered" evidence="4">
    <location>
        <begin position="248"/>
        <end position="290"/>
    </location>
</feature>
<evidence type="ECO:0000256" key="2">
    <source>
        <dbReference type="PROSITE-ProRule" id="PRU00176"/>
    </source>
</evidence>
<dbReference type="EMBL" id="SZYD01000001">
    <property type="protein sequence ID" value="KAD7479553.1"/>
    <property type="molecule type" value="Genomic_DNA"/>
</dbReference>
<organism evidence="7 8">
    <name type="scientific">Mikania micrantha</name>
    <name type="common">bitter vine</name>
    <dbReference type="NCBI Taxonomy" id="192012"/>
    <lineage>
        <taxon>Eukaryota</taxon>
        <taxon>Viridiplantae</taxon>
        <taxon>Streptophyta</taxon>
        <taxon>Embryophyta</taxon>
        <taxon>Tracheophyta</taxon>
        <taxon>Spermatophyta</taxon>
        <taxon>Magnoliopsida</taxon>
        <taxon>eudicotyledons</taxon>
        <taxon>Gunneridae</taxon>
        <taxon>Pentapetalae</taxon>
        <taxon>asterids</taxon>
        <taxon>campanulids</taxon>
        <taxon>Asterales</taxon>
        <taxon>Asteraceae</taxon>
        <taxon>Asteroideae</taxon>
        <taxon>Heliantheae alliance</taxon>
        <taxon>Eupatorieae</taxon>
        <taxon>Mikania</taxon>
    </lineage>
</organism>
<evidence type="ECO:0000259" key="6">
    <source>
        <dbReference type="PROSITE" id="PS50103"/>
    </source>
</evidence>
<evidence type="ECO:0000256" key="3">
    <source>
        <dbReference type="PROSITE-ProRule" id="PRU00723"/>
    </source>
</evidence>
<name>A0A5N6Q4Y0_9ASTR</name>
<dbReference type="SMART" id="SM00360">
    <property type="entry name" value="RRM"/>
    <property type="match status" value="2"/>
</dbReference>
<dbReference type="PANTHER" id="PTHR14398:SF0">
    <property type="entry name" value="ZINC FINGER PROTEIN SWM"/>
    <property type="match status" value="1"/>
</dbReference>
<dbReference type="OrthoDB" id="443401at2759"/>
<evidence type="ECO:0000313" key="8">
    <source>
        <dbReference type="Proteomes" id="UP000326396"/>
    </source>
</evidence>
<keyword evidence="1 2" id="KW-0694">RNA-binding</keyword>
<feature type="compositionally biased region" description="Polar residues" evidence="4">
    <location>
        <begin position="314"/>
        <end position="333"/>
    </location>
</feature>
<keyword evidence="3" id="KW-0479">Metal-binding</keyword>
<dbReference type="Pfam" id="PF00076">
    <property type="entry name" value="RRM_1"/>
    <property type="match status" value="1"/>
</dbReference>
<dbReference type="FunFam" id="3.30.70.330:FF:000719">
    <property type="entry name" value="Predicted protein"/>
    <property type="match status" value="1"/>
</dbReference>
<dbReference type="InterPro" id="IPR000504">
    <property type="entry name" value="RRM_dom"/>
</dbReference>